<dbReference type="AlphaFoldDB" id="A0A6N7S586"/>
<dbReference type="Proteomes" id="UP000480929">
    <property type="component" value="Unassembled WGS sequence"/>
</dbReference>
<dbReference type="InterPro" id="IPR032340">
    <property type="entry name" value="DUF4860"/>
</dbReference>
<protein>
    <submittedName>
        <fullName evidence="1">DUF4860 domain-containing protein</fullName>
    </submittedName>
</protein>
<dbReference type="GeneID" id="42456375"/>
<dbReference type="RefSeq" id="WP_020224519.1">
    <property type="nucleotide sequence ID" value="NZ_AP031450.1"/>
</dbReference>
<dbReference type="Pfam" id="PF16152">
    <property type="entry name" value="DUF4860"/>
    <property type="match status" value="1"/>
</dbReference>
<keyword evidence="4" id="KW-1185">Reference proteome</keyword>
<gene>
    <name evidence="2" type="ORF">GKD88_06680</name>
    <name evidence="1" type="ORF">GKE08_06885</name>
</gene>
<evidence type="ECO:0000313" key="3">
    <source>
        <dbReference type="Proteomes" id="UP000433575"/>
    </source>
</evidence>
<comment type="caution">
    <text evidence="1">The sequence shown here is derived from an EMBL/GenBank/DDBJ whole genome shotgun (WGS) entry which is preliminary data.</text>
</comment>
<dbReference type="EMBL" id="WKPJ01000007">
    <property type="protein sequence ID" value="MSA89047.1"/>
    <property type="molecule type" value="Genomic_DNA"/>
</dbReference>
<proteinExistence type="predicted"/>
<dbReference type="PROSITE" id="PS51257">
    <property type="entry name" value="PROKAR_LIPOPROTEIN"/>
    <property type="match status" value="1"/>
</dbReference>
<evidence type="ECO:0000313" key="2">
    <source>
        <dbReference type="EMBL" id="MSC32801.1"/>
    </source>
</evidence>
<dbReference type="EMBL" id="WKPI01000008">
    <property type="protein sequence ID" value="MSC32801.1"/>
    <property type="molecule type" value="Genomic_DNA"/>
</dbReference>
<sequence length="155" mass="17702">MKRPLTEMVFMLLLMLLFVGCSFVTIERCASFYQSMLREQQADDQVQLPYLVLFNRLQNVPADQVTVREWAGTECLVIQEEIEGRTYETLFYYQNGALMELLTGTEHELDLTAGEILVSSQPLSFELESDRLQVRWQNDQGPSATLSLILKGGAE</sequence>
<dbReference type="Proteomes" id="UP000433575">
    <property type="component" value="Unassembled WGS sequence"/>
</dbReference>
<evidence type="ECO:0000313" key="4">
    <source>
        <dbReference type="Proteomes" id="UP000480929"/>
    </source>
</evidence>
<organism evidence="1 3">
    <name type="scientific">Holdemania massiliensis</name>
    <dbReference type="NCBI Taxonomy" id="1468449"/>
    <lineage>
        <taxon>Bacteria</taxon>
        <taxon>Bacillati</taxon>
        <taxon>Bacillota</taxon>
        <taxon>Erysipelotrichia</taxon>
        <taxon>Erysipelotrichales</taxon>
        <taxon>Erysipelotrichaceae</taxon>
        <taxon>Holdemania</taxon>
    </lineage>
</organism>
<reference evidence="3 4" key="1">
    <citation type="journal article" date="2019" name="Nat. Med.">
        <title>A library of human gut bacterial isolates paired with longitudinal multiomics data enables mechanistic microbiome research.</title>
        <authorList>
            <person name="Poyet M."/>
            <person name="Groussin M."/>
            <person name="Gibbons S.M."/>
            <person name="Avila-Pacheco J."/>
            <person name="Jiang X."/>
            <person name="Kearney S.M."/>
            <person name="Perrotta A.R."/>
            <person name="Berdy B."/>
            <person name="Zhao S."/>
            <person name="Lieberman T.D."/>
            <person name="Swanson P.K."/>
            <person name="Smith M."/>
            <person name="Roesemann S."/>
            <person name="Alexander J.E."/>
            <person name="Rich S.A."/>
            <person name="Livny J."/>
            <person name="Vlamakis H."/>
            <person name="Clish C."/>
            <person name="Bullock K."/>
            <person name="Deik A."/>
            <person name="Scott J."/>
            <person name="Pierce K.A."/>
            <person name="Xavier R.J."/>
            <person name="Alm E.J."/>
        </authorList>
    </citation>
    <scope>NUCLEOTIDE SEQUENCE [LARGE SCALE GENOMIC DNA]</scope>
    <source>
        <strain evidence="1 3">BIOML-A4</strain>
        <strain evidence="2 4">BIOML-A5</strain>
    </source>
</reference>
<accession>A0A6N7S586</accession>
<name>A0A6N7S586_9FIRM</name>
<dbReference type="OrthoDB" id="1653711at2"/>
<evidence type="ECO:0000313" key="1">
    <source>
        <dbReference type="EMBL" id="MSA89047.1"/>
    </source>
</evidence>